<dbReference type="EMBL" id="JASGCB010000006">
    <property type="protein sequence ID" value="MDI9259598.1"/>
    <property type="molecule type" value="Genomic_DNA"/>
</dbReference>
<evidence type="ECO:0000313" key="4">
    <source>
        <dbReference type="Proteomes" id="UP001529245"/>
    </source>
</evidence>
<dbReference type="InterPro" id="IPR036188">
    <property type="entry name" value="FAD/NAD-bd_sf"/>
</dbReference>
<dbReference type="InterPro" id="IPR006076">
    <property type="entry name" value="FAD-dep_OxRdtase"/>
</dbReference>
<feature type="region of interest" description="Disordered" evidence="1">
    <location>
        <begin position="297"/>
        <end position="316"/>
    </location>
</feature>
<dbReference type="RefSeq" id="WP_283203151.1">
    <property type="nucleotide sequence ID" value="NZ_JASGCB010000006.1"/>
</dbReference>
<comment type="caution">
    <text evidence="3">The sequence shown here is derived from an EMBL/GenBank/DDBJ whole genome shotgun (WGS) entry which is preliminary data.</text>
</comment>
<feature type="domain" description="FAD dependent oxidoreductase" evidence="2">
    <location>
        <begin position="9"/>
        <end position="305"/>
    </location>
</feature>
<evidence type="ECO:0000256" key="1">
    <source>
        <dbReference type="SAM" id="MobiDB-lite"/>
    </source>
</evidence>
<dbReference type="SUPFAM" id="SSF51905">
    <property type="entry name" value="FAD/NAD(P)-binding domain"/>
    <property type="match status" value="1"/>
</dbReference>
<dbReference type="Gene3D" id="3.50.50.60">
    <property type="entry name" value="FAD/NAD(P)-binding domain"/>
    <property type="match status" value="2"/>
</dbReference>
<dbReference type="Pfam" id="PF01266">
    <property type="entry name" value="DAO"/>
    <property type="match status" value="1"/>
</dbReference>
<proteinExistence type="predicted"/>
<dbReference type="Gene3D" id="3.30.9.10">
    <property type="entry name" value="D-Amino Acid Oxidase, subunit A, domain 2"/>
    <property type="match status" value="1"/>
</dbReference>
<gene>
    <name evidence="3" type="ORF">QID03_05300</name>
</gene>
<dbReference type="PANTHER" id="PTHR46313">
    <property type="match status" value="1"/>
</dbReference>
<keyword evidence="4" id="KW-1185">Reference proteome</keyword>
<name>A0ABT6XWX5_ALISE</name>
<organism evidence="3 4">
    <name type="scientific">Alicyclobacillus sendaiensis PA2</name>
    <dbReference type="NCBI Taxonomy" id="3029425"/>
    <lineage>
        <taxon>Bacteria</taxon>
        <taxon>Bacillati</taxon>
        <taxon>Bacillota</taxon>
        <taxon>Bacilli</taxon>
        <taxon>Bacillales</taxon>
        <taxon>Alicyclobacillaceae</taxon>
        <taxon>Alicyclobacillus</taxon>
    </lineage>
</organism>
<dbReference type="Proteomes" id="UP001529245">
    <property type="component" value="Unassembled WGS sequence"/>
</dbReference>
<accession>A0ABT6XWX5</accession>
<reference evidence="3 4" key="1">
    <citation type="submission" date="2023-04" db="EMBL/GenBank/DDBJ databases">
        <title>A. sendaiensis sub sp. chiapanensis a novel subspecie with specific adaptation in bacterial cell wall isolated from an active volcano.</title>
        <authorList>
            <person name="Alvarez Gutierrez P.E."/>
            <person name="Ortiz Cortes L.Y."/>
        </authorList>
    </citation>
    <scope>NUCLEOTIDE SEQUENCE [LARGE SCALE GENOMIC DNA]</scope>
    <source>
        <strain evidence="3 4">PA2</strain>
    </source>
</reference>
<protein>
    <submittedName>
        <fullName evidence="3">FAD-dependent oxidoreductase</fullName>
    </submittedName>
</protein>
<sequence length="529" mass="58090">MRPRPIRSVAVIGAGMGGLTASLYLLQQGYEVFLLERAKYPGGTAGFYRSRGRTYPTGATLTFGLEPGGLLASMLQEVGVHVPLRPLHHVMDVRLPDRQVPILVPRDEWLAALRTSFPERTFEVLRFWRAVEETARAAYAFAKTRTPLPIQTREDFLRALAVAAAHRGLLSVGLKRSRATVLDVLREFCLDDYGPFRRFIDAQLLDAVQTTSDEAAWLPSCLALEIYRYGVWIPEGGVPALAAAMADRAREAGVHLLFSNTVTDATRRPGSTPWHVKTNRGHELCVDAVINATGTRVTPHADEPVSGDPASTNDRAPQWGAIRIDAWMREPGVEQGWSRPDSRAPFAVQLADDTAMDASRGEPCGPLYVTFHPAQPALGVQAAEGGAEATLVTISAHTDACAWLALSKSAYRERKQQVLHKVLERLDAYLPRFAEHLMSYSMGTPVTYARYLNKAWVGGIPLTVAHAIRRPRGPRTAWPHWYLAGDTVFPGPGMLSAALSGFFAARAIDPRVGQSTYNMHRSVEASAKR</sequence>
<dbReference type="Gene3D" id="3.90.660.50">
    <property type="match status" value="1"/>
</dbReference>
<evidence type="ECO:0000313" key="3">
    <source>
        <dbReference type="EMBL" id="MDI9259598.1"/>
    </source>
</evidence>
<dbReference type="InterPro" id="IPR045892">
    <property type="entry name" value="CrtISO-like"/>
</dbReference>
<dbReference type="PANTHER" id="PTHR46313:SF3">
    <property type="entry name" value="PROLYCOPENE ISOMERASE, CHLOROPLASTIC"/>
    <property type="match status" value="1"/>
</dbReference>
<evidence type="ECO:0000259" key="2">
    <source>
        <dbReference type="Pfam" id="PF01266"/>
    </source>
</evidence>